<dbReference type="Gene3D" id="3.40.50.300">
    <property type="entry name" value="P-loop containing nucleotide triphosphate hydrolases"/>
    <property type="match status" value="1"/>
</dbReference>
<comment type="caution">
    <text evidence="1">The sequence shown here is derived from an EMBL/GenBank/DDBJ whole genome shotgun (WGS) entry which is preliminary data.</text>
</comment>
<keyword evidence="2" id="KW-1185">Reference proteome</keyword>
<evidence type="ECO:0000313" key="2">
    <source>
        <dbReference type="Proteomes" id="UP001161406"/>
    </source>
</evidence>
<reference evidence="1" key="1">
    <citation type="journal article" date="2014" name="Int. J. Syst. Evol. Microbiol.">
        <title>Complete genome of a new Firmicutes species belonging to the dominant human colonic microbiota ('Ruminococcus bicirculans') reveals two chromosomes and a selective capacity to utilize plant glucans.</title>
        <authorList>
            <consortium name="NISC Comparative Sequencing Program"/>
            <person name="Wegmann U."/>
            <person name="Louis P."/>
            <person name="Goesmann A."/>
            <person name="Henrissat B."/>
            <person name="Duncan S.H."/>
            <person name="Flint H.J."/>
        </authorList>
    </citation>
    <scope>NUCLEOTIDE SEQUENCE</scope>
    <source>
        <strain evidence="1">NBRC 103855</strain>
    </source>
</reference>
<reference evidence="1" key="2">
    <citation type="submission" date="2023-01" db="EMBL/GenBank/DDBJ databases">
        <title>Draft genome sequence of Devosia yakushimensis strain NBRC 103855.</title>
        <authorList>
            <person name="Sun Q."/>
            <person name="Mori K."/>
        </authorList>
    </citation>
    <scope>NUCLEOTIDE SEQUENCE</scope>
    <source>
        <strain evidence="1">NBRC 103855</strain>
    </source>
</reference>
<accession>A0ABQ5UHP7</accession>
<protein>
    <recommendedName>
        <fullName evidence="3">Phosphotransferase</fullName>
    </recommendedName>
</protein>
<proteinExistence type="predicted"/>
<sequence length="147" mass="16196">MAQLMVNGRAKLLDDTGNWNPGPEGKRQLRLRMINACSVANNFAEAGFTPVLDTVVETREELEFLAARLAARPLMLIVLAPPLEVARHRNATRPEKDRVSYDFAHTAANMRREIGDQGWWLDTGALTAEDTADVIVAEAARKAAISL</sequence>
<gene>
    <name evidence="1" type="ORF">GCM10007913_26600</name>
</gene>
<dbReference type="InterPro" id="IPR027417">
    <property type="entry name" value="P-loop_NTPase"/>
</dbReference>
<dbReference type="EMBL" id="BSNG01000001">
    <property type="protein sequence ID" value="GLQ10728.1"/>
    <property type="molecule type" value="Genomic_DNA"/>
</dbReference>
<dbReference type="Proteomes" id="UP001161406">
    <property type="component" value="Unassembled WGS sequence"/>
</dbReference>
<evidence type="ECO:0000313" key="1">
    <source>
        <dbReference type="EMBL" id="GLQ10728.1"/>
    </source>
</evidence>
<name>A0ABQ5UHP7_9HYPH</name>
<organism evidence="1 2">
    <name type="scientific">Devosia yakushimensis</name>
    <dbReference type="NCBI Taxonomy" id="470028"/>
    <lineage>
        <taxon>Bacteria</taxon>
        <taxon>Pseudomonadati</taxon>
        <taxon>Pseudomonadota</taxon>
        <taxon>Alphaproteobacteria</taxon>
        <taxon>Hyphomicrobiales</taxon>
        <taxon>Devosiaceae</taxon>
        <taxon>Devosia</taxon>
    </lineage>
</organism>
<evidence type="ECO:0008006" key="3">
    <source>
        <dbReference type="Google" id="ProtNLM"/>
    </source>
</evidence>